<sequence>MKQEPSVLEWNSNKDILVLILGWAGAADKHLKKYSELYKSYGLSTLRYTAFFDGYNRNIYCLAPTEIDSLLDDFAIVYNKKHVKLIIHSMSMNGIMCLTSLMNCGKFPDVFERTIGIVFDSCPIYENSPGGYREVLNFQIGNYFGDSYLGQLKKTATMWVLLGKKAYDYYEVSGVTFASMYYPYRTYTDFGDTSNSLSGTGNNANNNAGATIAPGSQIQRDTPTGACTTVDPYWCQEYVKQSLDYETKFGGQSQAQVCQMLKNSLVEAVNGCCQALRANGCP</sequence>
<feature type="non-terminal residue" evidence="7">
    <location>
        <position position="1"/>
    </location>
</feature>
<evidence type="ECO:0000313" key="7">
    <source>
        <dbReference type="EMBL" id="CAJ0583016.1"/>
    </source>
</evidence>
<dbReference type="EMBL" id="CATQJA010002665">
    <property type="protein sequence ID" value="CAJ0583016.1"/>
    <property type="molecule type" value="Genomic_DNA"/>
</dbReference>
<dbReference type="InterPro" id="IPR008547">
    <property type="entry name" value="DUF829_TMEM53"/>
</dbReference>
<dbReference type="AlphaFoldDB" id="A0AA36DAC2"/>
<evidence type="ECO:0000256" key="2">
    <source>
        <dbReference type="ARBA" id="ARBA00022692"/>
    </source>
</evidence>
<keyword evidence="5" id="KW-0539">Nucleus</keyword>
<evidence type="ECO:0000256" key="5">
    <source>
        <dbReference type="ARBA" id="ARBA00023242"/>
    </source>
</evidence>
<comment type="subcellular location">
    <subcellularLocation>
        <location evidence="6">Endomembrane system</location>
        <topology evidence="6">Single-pass membrane protein</topology>
    </subcellularLocation>
    <subcellularLocation>
        <location evidence="1">Nucleus membrane</location>
    </subcellularLocation>
</comment>
<evidence type="ECO:0000256" key="1">
    <source>
        <dbReference type="ARBA" id="ARBA00004126"/>
    </source>
</evidence>
<dbReference type="Proteomes" id="UP001177023">
    <property type="component" value="Unassembled WGS sequence"/>
</dbReference>
<keyword evidence="3" id="KW-1133">Transmembrane helix</keyword>
<reference evidence="7" key="1">
    <citation type="submission" date="2023-06" db="EMBL/GenBank/DDBJ databases">
        <authorList>
            <person name="Delattre M."/>
        </authorList>
    </citation>
    <scope>NUCLEOTIDE SEQUENCE</scope>
    <source>
        <strain evidence="7">AF72</strain>
    </source>
</reference>
<keyword evidence="8" id="KW-1185">Reference proteome</keyword>
<accession>A0AA36DAC2</accession>
<evidence type="ECO:0000256" key="3">
    <source>
        <dbReference type="ARBA" id="ARBA00022989"/>
    </source>
</evidence>
<evidence type="ECO:0000256" key="6">
    <source>
        <dbReference type="ARBA" id="ARBA00037847"/>
    </source>
</evidence>
<keyword evidence="4" id="KW-0472">Membrane</keyword>
<gene>
    <name evidence="7" type="ORF">MSPICULIGERA_LOCUS21134</name>
</gene>
<dbReference type="Pfam" id="PF05705">
    <property type="entry name" value="DUF829"/>
    <property type="match status" value="1"/>
</dbReference>
<protein>
    <submittedName>
        <fullName evidence="7">Uncharacterized protein</fullName>
    </submittedName>
</protein>
<organism evidence="7 8">
    <name type="scientific">Mesorhabditis spiculigera</name>
    <dbReference type="NCBI Taxonomy" id="96644"/>
    <lineage>
        <taxon>Eukaryota</taxon>
        <taxon>Metazoa</taxon>
        <taxon>Ecdysozoa</taxon>
        <taxon>Nematoda</taxon>
        <taxon>Chromadorea</taxon>
        <taxon>Rhabditida</taxon>
        <taxon>Rhabditina</taxon>
        <taxon>Rhabditomorpha</taxon>
        <taxon>Rhabditoidea</taxon>
        <taxon>Rhabditidae</taxon>
        <taxon>Mesorhabditinae</taxon>
        <taxon>Mesorhabditis</taxon>
    </lineage>
</organism>
<comment type="caution">
    <text evidence="7">The sequence shown here is derived from an EMBL/GenBank/DDBJ whole genome shotgun (WGS) entry which is preliminary data.</text>
</comment>
<evidence type="ECO:0000313" key="8">
    <source>
        <dbReference type="Proteomes" id="UP001177023"/>
    </source>
</evidence>
<dbReference type="GO" id="GO:0031965">
    <property type="term" value="C:nuclear membrane"/>
    <property type="evidence" value="ECO:0007669"/>
    <property type="project" value="UniProtKB-SubCell"/>
</dbReference>
<name>A0AA36DAC2_9BILA</name>
<dbReference type="PANTHER" id="PTHR12265:SF30">
    <property type="entry name" value="TRANSMEMBRANE PROTEIN 53"/>
    <property type="match status" value="1"/>
</dbReference>
<keyword evidence="2" id="KW-0812">Transmembrane</keyword>
<proteinExistence type="predicted"/>
<evidence type="ECO:0000256" key="4">
    <source>
        <dbReference type="ARBA" id="ARBA00023136"/>
    </source>
</evidence>
<dbReference type="PANTHER" id="PTHR12265">
    <property type="entry name" value="TRANSMEMBRANE PROTEIN 53"/>
    <property type="match status" value="1"/>
</dbReference>